<feature type="compositionally biased region" description="Low complexity" evidence="1">
    <location>
        <begin position="57"/>
        <end position="73"/>
    </location>
</feature>
<gene>
    <name evidence="2" type="ORF">Amon01_000504200</name>
</gene>
<feature type="region of interest" description="Disordered" evidence="1">
    <location>
        <begin position="57"/>
        <end position="81"/>
    </location>
</feature>
<keyword evidence="3" id="KW-1185">Reference proteome</keyword>
<name>A0A9W7DL02_AMBMO</name>
<reference evidence="2" key="1">
    <citation type="submission" date="2023-04" db="EMBL/GenBank/DDBJ databases">
        <title>Ambrosiozyma monospora NBRC 1965.</title>
        <authorList>
            <person name="Ichikawa N."/>
            <person name="Sato H."/>
            <person name="Tonouchi N."/>
        </authorList>
    </citation>
    <scope>NUCLEOTIDE SEQUENCE</scope>
    <source>
        <strain evidence="2">NBRC 1965</strain>
    </source>
</reference>
<feature type="compositionally biased region" description="Polar residues" evidence="1">
    <location>
        <begin position="25"/>
        <end position="35"/>
    </location>
</feature>
<evidence type="ECO:0000313" key="3">
    <source>
        <dbReference type="Proteomes" id="UP001165063"/>
    </source>
</evidence>
<comment type="caution">
    <text evidence="2">The sequence shown here is derived from an EMBL/GenBank/DDBJ whole genome shotgun (WGS) entry which is preliminary data.</text>
</comment>
<protein>
    <submittedName>
        <fullName evidence="2">Unnamed protein product</fullName>
    </submittedName>
</protein>
<proteinExistence type="predicted"/>
<evidence type="ECO:0000256" key="1">
    <source>
        <dbReference type="SAM" id="MobiDB-lite"/>
    </source>
</evidence>
<dbReference type="Proteomes" id="UP001165063">
    <property type="component" value="Unassembled WGS sequence"/>
</dbReference>
<feature type="region of interest" description="Disordered" evidence="1">
    <location>
        <begin position="1"/>
        <end position="35"/>
    </location>
</feature>
<dbReference type="EMBL" id="BSXU01002624">
    <property type="protein sequence ID" value="GMG38883.1"/>
    <property type="molecule type" value="Genomic_DNA"/>
</dbReference>
<accession>A0A9W7DL02</accession>
<dbReference type="AlphaFoldDB" id="A0A9W7DL02"/>
<evidence type="ECO:0000313" key="2">
    <source>
        <dbReference type="EMBL" id="GMG38883.1"/>
    </source>
</evidence>
<organism evidence="2 3">
    <name type="scientific">Ambrosiozyma monospora</name>
    <name type="common">Yeast</name>
    <name type="synonym">Endomycopsis monosporus</name>
    <dbReference type="NCBI Taxonomy" id="43982"/>
    <lineage>
        <taxon>Eukaryota</taxon>
        <taxon>Fungi</taxon>
        <taxon>Dikarya</taxon>
        <taxon>Ascomycota</taxon>
        <taxon>Saccharomycotina</taxon>
        <taxon>Pichiomycetes</taxon>
        <taxon>Pichiales</taxon>
        <taxon>Pichiaceae</taxon>
        <taxon>Ambrosiozyma</taxon>
    </lineage>
</organism>
<sequence>MTSNPGFRAPTTLSSDEEDVYQPATEKQQGDTSGTQQVVQNIVMTPDQLNALLASIKSTGQQSSLSSSHPKPSIKVDFSVL</sequence>